<dbReference type="PANTHER" id="PTHR21597:SF0">
    <property type="entry name" value="THO COMPLEX SUBUNIT 2"/>
    <property type="match status" value="1"/>
</dbReference>
<feature type="domain" description="Reverse transcriptase" evidence="1">
    <location>
        <begin position="563"/>
        <end position="805"/>
    </location>
</feature>
<dbReference type="SUPFAM" id="SSF56672">
    <property type="entry name" value="DNA/RNA polymerases"/>
    <property type="match status" value="1"/>
</dbReference>
<evidence type="ECO:0000313" key="3">
    <source>
        <dbReference type="Proteomes" id="UP000762676"/>
    </source>
</evidence>
<accession>A0AAV4G3B7</accession>
<dbReference type="Pfam" id="PF11732">
    <property type="entry name" value="Thoc2"/>
    <property type="match status" value="1"/>
</dbReference>
<dbReference type="Pfam" id="PF16134">
    <property type="entry name" value="THOC2_N"/>
    <property type="match status" value="2"/>
</dbReference>
<dbReference type="PANTHER" id="PTHR21597">
    <property type="entry name" value="THO2 PROTEIN"/>
    <property type="match status" value="1"/>
</dbReference>
<dbReference type="PROSITE" id="PS50878">
    <property type="entry name" value="RT_POL"/>
    <property type="match status" value="1"/>
</dbReference>
<dbReference type="InterPro" id="IPR040007">
    <property type="entry name" value="Tho2"/>
</dbReference>
<evidence type="ECO:0000313" key="2">
    <source>
        <dbReference type="EMBL" id="GFR79734.1"/>
    </source>
</evidence>
<name>A0AAV4G3B7_9GAST</name>
<sequence>MTNETDVISVLHHSRRLYSASKMASVCLSGDMIRLWDKTGRSDFTKLCKSLNESDASIKLLPKKCLKRALYELCSAVQHNKLKIDNAVSVLVDLKECLPSLPSTLADVLGIVGCFDLDPNRVLDIILEGFECHPEEHAFYIPLLRAYIIDKLTLCHILGFKFHFRELLPLDSEIIPFHNKEMTEAKAYARKVNTLVLSDKKEEEKKEDEQQIIDLRENNQKLGLCEALLEIGSWEKAKAILDRLPENFAVVHPSISKAMCSLLHKILEPVYEKNTGLNSLLAKKRKRQDKSADDCAQAHTFHQVYQLAMPVLSVLGPYASRDPVLMVKVVRLAKTFLAKRLSGGVGPEDEIAYYGFLNVIEEVLLPSLSLLPNNCAMAEEIWSLLKLYPYEIRYRLYGTWKNESYFMHPILIRARADTIDRAKYITKRLSKETVKPSGRQLGKLSHNNPGIVFDYLLTQIQRYDNLIGPVVDALKYLTSVSYDMLSFCIIEAIANPEKDRMKTDNMNISLWLQSLANFAGAICRKYQVELSGLLQYVANQLKAGKSTDLILLREVVLKMAGIEISEEITNDQLEAMAGGELVRQEGSNFSQVRNTKKSSTRLKDTLLEHDLALSLCLLMAQQRDSTVFAEDANKHLKLVGKLFDQDEIIMQLEQLNINGKDFRIIKNIYWEQTAAMRVGNETSSFQRIKRGVRQGCDLSPDLFSLYSEIIMQNLENCPGIKVGGYNVNNIRYADDTVLIAENKDGLQKLLNSVEEESRKKGLELNSKKTEVMVISRKQEPPKCDIFINDAKLKQQDKFKYLGTIITSDGRNNNEIAARIAHAKTSFQKMRAVLTNKHISIQTRKRVLQCYIEPILLYGCEAWTISKQMDAKLEATEMWFLRRMLRISWTERKSNETVLIEANSRRSLIKTIRKRQATFLGHVMRREKLEHLITTGKLDGKRGRGKQRAKMMDGLKRWLGSGSSTETMTAMGHRELWRNMIADASKHGTG</sequence>
<proteinExistence type="predicted"/>
<comment type="caution">
    <text evidence="2">The sequence shown here is derived from an EMBL/GenBank/DDBJ whole genome shotgun (WGS) entry which is preliminary data.</text>
</comment>
<dbReference type="InterPro" id="IPR021726">
    <property type="entry name" value="THO_THOC2_N"/>
</dbReference>
<dbReference type="Proteomes" id="UP000762676">
    <property type="component" value="Unassembled WGS sequence"/>
</dbReference>
<dbReference type="GO" id="GO:0006406">
    <property type="term" value="P:mRNA export from nucleus"/>
    <property type="evidence" value="ECO:0007669"/>
    <property type="project" value="InterPro"/>
</dbReference>
<dbReference type="EMBL" id="BMAT01004760">
    <property type="protein sequence ID" value="GFR79734.1"/>
    <property type="molecule type" value="Genomic_DNA"/>
</dbReference>
<dbReference type="GO" id="GO:0000445">
    <property type="term" value="C:THO complex part of transcription export complex"/>
    <property type="evidence" value="ECO:0007669"/>
    <property type="project" value="TreeGrafter"/>
</dbReference>
<keyword evidence="3" id="KW-1185">Reference proteome</keyword>
<evidence type="ECO:0000259" key="1">
    <source>
        <dbReference type="PROSITE" id="PS50878"/>
    </source>
</evidence>
<dbReference type="InterPro" id="IPR000477">
    <property type="entry name" value="RT_dom"/>
</dbReference>
<dbReference type="GO" id="GO:0003729">
    <property type="term" value="F:mRNA binding"/>
    <property type="evidence" value="ECO:0007669"/>
    <property type="project" value="TreeGrafter"/>
</dbReference>
<dbReference type="Pfam" id="PF00078">
    <property type="entry name" value="RVT_1"/>
    <property type="match status" value="1"/>
</dbReference>
<dbReference type="InterPro" id="IPR032302">
    <property type="entry name" value="THOC2_N"/>
</dbReference>
<dbReference type="AlphaFoldDB" id="A0AAV4G3B7"/>
<protein>
    <submittedName>
        <fullName evidence="2">THO complex subunit 2</fullName>
    </submittedName>
</protein>
<dbReference type="InterPro" id="IPR043502">
    <property type="entry name" value="DNA/RNA_pol_sf"/>
</dbReference>
<organism evidence="2 3">
    <name type="scientific">Elysia marginata</name>
    <dbReference type="NCBI Taxonomy" id="1093978"/>
    <lineage>
        <taxon>Eukaryota</taxon>
        <taxon>Metazoa</taxon>
        <taxon>Spiralia</taxon>
        <taxon>Lophotrochozoa</taxon>
        <taxon>Mollusca</taxon>
        <taxon>Gastropoda</taxon>
        <taxon>Heterobranchia</taxon>
        <taxon>Euthyneura</taxon>
        <taxon>Panpulmonata</taxon>
        <taxon>Sacoglossa</taxon>
        <taxon>Placobranchoidea</taxon>
        <taxon>Plakobranchidae</taxon>
        <taxon>Elysia</taxon>
    </lineage>
</organism>
<dbReference type="GO" id="GO:0006397">
    <property type="term" value="P:mRNA processing"/>
    <property type="evidence" value="ECO:0007669"/>
    <property type="project" value="InterPro"/>
</dbReference>
<reference evidence="2 3" key="1">
    <citation type="journal article" date="2021" name="Elife">
        <title>Chloroplast acquisition without the gene transfer in kleptoplastic sea slugs, Plakobranchus ocellatus.</title>
        <authorList>
            <person name="Maeda T."/>
            <person name="Takahashi S."/>
            <person name="Yoshida T."/>
            <person name="Shimamura S."/>
            <person name="Takaki Y."/>
            <person name="Nagai Y."/>
            <person name="Toyoda A."/>
            <person name="Suzuki Y."/>
            <person name="Arimoto A."/>
            <person name="Ishii H."/>
            <person name="Satoh N."/>
            <person name="Nishiyama T."/>
            <person name="Hasebe M."/>
            <person name="Maruyama T."/>
            <person name="Minagawa J."/>
            <person name="Obokata J."/>
            <person name="Shigenobu S."/>
        </authorList>
    </citation>
    <scope>NUCLEOTIDE SEQUENCE [LARGE SCALE GENOMIC DNA]</scope>
</reference>
<gene>
    <name evidence="2" type="ORF">ElyMa_002295600</name>
</gene>